<dbReference type="RefSeq" id="WP_236457054.1">
    <property type="nucleotide sequence ID" value="NZ_CBCSGE010000017.1"/>
</dbReference>
<dbReference type="Gene3D" id="2.40.160.50">
    <property type="entry name" value="membrane protein fhac: a member of the omp85/tpsb transporter family"/>
    <property type="match status" value="1"/>
</dbReference>
<comment type="caution">
    <text evidence="1">The sequence shown here is derived from an EMBL/GenBank/DDBJ whole genome shotgun (WGS) entry which is preliminary data.</text>
</comment>
<reference evidence="1 2" key="1">
    <citation type="submission" date="2024-09" db="EMBL/GenBank/DDBJ databases">
        <authorList>
            <person name="Sun Q."/>
            <person name="Mori K."/>
        </authorList>
    </citation>
    <scope>NUCLEOTIDE SEQUENCE [LARGE SCALE GENOMIC DNA]</scope>
    <source>
        <strain evidence="1 2">CECT 7955</strain>
    </source>
</reference>
<dbReference type="EMBL" id="JBHMEY010000019">
    <property type="protein sequence ID" value="MFB9096705.1"/>
    <property type="molecule type" value="Genomic_DNA"/>
</dbReference>
<sequence length="549" mass="64054">MKRIYILFSLLLSLLCNGQIFYLQIKGSTKYESKIIDSINYSKEHKNISSLLKTIKSFDSTLTNLGYLEKRTTRQTKTNDSTFLFEYTLGKKTNYSYIYISKNKELINHTQDTLKIKFNKTEDWAKNILNTLEQKGYPLAKLKLSNQKHNKDILYSDLTINLNKKRSFDEIITLGYLNFPKNIKQSLIRKLRKQKLNKKNIEILNNELNELTFANQIKYPEILFTKDSTKIYTYLEKAKPNKFEGFIGFANDKENKPTLNGYLDLNLQNTFNSAEKINLYWKNDGNKQTTFNFSTEFPYIFKTSIGIKSSLRIFKQDSIFQNTQSELQIGYYFNVNKKTLFGLQNTTSTNTQSTSNNSIESYKSKFYTLSYEYTKPNKNSFLIKNNTEIRIKTGLGERMNKQKTTKQFFCEFNLEQNITLNTKSKLFLKTQTFYLNSNNYISNELYRFGGINSIRGFRENSLQANILTSIITEYRHILNQSLYIHSIIDYGYFEDSTIKTKNNLFSFGCGLALLTNNGVFNLVYANGSTKNQTIKLSNSIIHISFKTNF</sequence>
<evidence type="ECO:0000313" key="2">
    <source>
        <dbReference type="Proteomes" id="UP001589607"/>
    </source>
</evidence>
<accession>A0ABV5GMU3</accession>
<evidence type="ECO:0008006" key="3">
    <source>
        <dbReference type="Google" id="ProtNLM"/>
    </source>
</evidence>
<dbReference type="Proteomes" id="UP001589607">
    <property type="component" value="Unassembled WGS sequence"/>
</dbReference>
<proteinExistence type="predicted"/>
<organism evidence="1 2">
    <name type="scientific">Flavobacterium jumunjinense</name>
    <dbReference type="NCBI Taxonomy" id="998845"/>
    <lineage>
        <taxon>Bacteria</taxon>
        <taxon>Pseudomonadati</taxon>
        <taxon>Bacteroidota</taxon>
        <taxon>Flavobacteriia</taxon>
        <taxon>Flavobacteriales</taxon>
        <taxon>Flavobacteriaceae</taxon>
        <taxon>Flavobacterium</taxon>
    </lineage>
</organism>
<keyword evidence="2" id="KW-1185">Reference proteome</keyword>
<evidence type="ECO:0000313" key="1">
    <source>
        <dbReference type="EMBL" id="MFB9096705.1"/>
    </source>
</evidence>
<gene>
    <name evidence="1" type="ORF">ACFFVF_09280</name>
</gene>
<name>A0ABV5GMU3_9FLAO</name>
<protein>
    <recommendedName>
        <fullName evidence="3">Outer membrane translocation and assembly module TamA</fullName>
    </recommendedName>
</protein>